<evidence type="ECO:0000256" key="8">
    <source>
        <dbReference type="ARBA" id="ARBA00022701"/>
    </source>
</evidence>
<keyword evidence="8" id="KW-0493">Microtubule</keyword>
<sequence>MESEKVEKELCSNLLKWLQTFQLSAPHSKLHEITDGVAIAQALHQIAPEWFDDAWLSKIKVDVGSNWRLKVSNLKKIVESIVDFYNDIFNQGLAECGKPDVMKIADQVDPLEIARLLQLVLGCAVNSERRQEYITKIMDLEESVQQVIMQSIQELETMVGSGPGPISFTVGLDQQVQQLMSELQVVTEARDQMAQRCLELDMQVSLLQEEKANALEEKRRIEERLQETAEDPKNSGLLRRQVESLKEQIYKLETSRDDYRLKVELQDKTMLELQARLDMLQQTAGEARNLKDEVDVLRETANKVENYEATIQSYKKKLNELEDLKRLVKLLESKNASYIQQNAELEEDLKKTGAWKAQAEVYKKQLADFEKKLDAETKRADKLEFESENVKQRLNAEIREKEHLIVERDTLREANEELQCVQLQNREIGNIMDSDIVPEDIAELKVQLVQLNSENKILKLNQKKPEDQNLAVVQSLLDDKTQAYNRLNQENRRLNQRIMELESESKEVDKMDENDASALKSKLTELQDKQHSMKEELDEKVSIIMEKKQIIFQLQEALSQKDVELNELGEKYKKYTEKAKTVMKSLDPRPLSSIELNEIRNKLTESERLLEERDKKILRMESEMNLMSTAYHHMMQSRQRENVEQRTAYWNSNPSSFLSRMRTPSGRRNIQTLNSK</sequence>
<dbReference type="SUPFAM" id="SSF116907">
    <property type="entry name" value="Hook domain"/>
    <property type="match status" value="1"/>
</dbReference>
<dbReference type="EMBL" id="OU963867">
    <property type="protein sequence ID" value="CAH0391890.1"/>
    <property type="molecule type" value="Genomic_DNA"/>
</dbReference>
<dbReference type="PANTHER" id="PTHR18947:SF39">
    <property type="entry name" value="PROTEIN HOOK"/>
    <property type="match status" value="1"/>
</dbReference>
<dbReference type="InterPro" id="IPR036872">
    <property type="entry name" value="CH_dom_sf"/>
</dbReference>
<dbReference type="GO" id="GO:0006897">
    <property type="term" value="P:endocytosis"/>
    <property type="evidence" value="ECO:0007669"/>
    <property type="project" value="UniProtKB-KW"/>
</dbReference>
<protein>
    <recommendedName>
        <fullName evidence="5">Protein hook</fullName>
    </recommendedName>
</protein>
<evidence type="ECO:0000256" key="1">
    <source>
        <dbReference type="ARBA" id="ARBA00004177"/>
    </source>
</evidence>
<dbReference type="AlphaFoldDB" id="A0A9P0F6K3"/>
<dbReference type="PANTHER" id="PTHR18947">
    <property type="entry name" value="HOOK PROTEINS"/>
    <property type="match status" value="1"/>
</dbReference>
<keyword evidence="10 12" id="KW-0175">Coiled coil</keyword>
<dbReference type="PROSITE" id="PS50021">
    <property type="entry name" value="CH"/>
    <property type="match status" value="1"/>
</dbReference>
<dbReference type="CDD" id="cd22222">
    <property type="entry name" value="HkD_Hook"/>
    <property type="match status" value="1"/>
</dbReference>
<feature type="compositionally biased region" description="Polar residues" evidence="13">
    <location>
        <begin position="666"/>
        <end position="676"/>
    </location>
</feature>
<dbReference type="GO" id="GO:0005768">
    <property type="term" value="C:endosome"/>
    <property type="evidence" value="ECO:0007669"/>
    <property type="project" value="UniProtKB-SubCell"/>
</dbReference>
<dbReference type="InterPro" id="IPR008636">
    <property type="entry name" value="Hook_C"/>
</dbReference>
<dbReference type="Pfam" id="PF19047">
    <property type="entry name" value="HOOK_N"/>
    <property type="match status" value="1"/>
</dbReference>
<organism evidence="15 16">
    <name type="scientific">Bemisia tabaci</name>
    <name type="common">Sweetpotato whitefly</name>
    <name type="synonym">Aleurodes tabaci</name>
    <dbReference type="NCBI Taxonomy" id="7038"/>
    <lineage>
        <taxon>Eukaryota</taxon>
        <taxon>Metazoa</taxon>
        <taxon>Ecdysozoa</taxon>
        <taxon>Arthropoda</taxon>
        <taxon>Hexapoda</taxon>
        <taxon>Insecta</taxon>
        <taxon>Pterygota</taxon>
        <taxon>Neoptera</taxon>
        <taxon>Paraneoptera</taxon>
        <taxon>Hemiptera</taxon>
        <taxon>Sternorrhyncha</taxon>
        <taxon>Aleyrodoidea</taxon>
        <taxon>Aleyrodidae</taxon>
        <taxon>Aleyrodinae</taxon>
        <taxon>Bemisia</taxon>
    </lineage>
</organism>
<proteinExistence type="inferred from homology"/>
<reference evidence="15" key="1">
    <citation type="submission" date="2021-12" db="EMBL/GenBank/DDBJ databases">
        <authorList>
            <person name="King R."/>
        </authorList>
    </citation>
    <scope>NUCLEOTIDE SEQUENCE</scope>
</reference>
<keyword evidence="9" id="KW-0967">Endosome</keyword>
<accession>A0A9P0F6K3</accession>
<evidence type="ECO:0000256" key="11">
    <source>
        <dbReference type="ARBA" id="ARBA00023212"/>
    </source>
</evidence>
<dbReference type="OrthoDB" id="49395at2759"/>
<dbReference type="InterPro" id="IPR001715">
    <property type="entry name" value="CH_dom"/>
</dbReference>
<feature type="coiled-coil region" evidence="12">
    <location>
        <begin position="441"/>
        <end position="616"/>
    </location>
</feature>
<feature type="coiled-coil region" evidence="12">
    <location>
        <begin position="176"/>
        <end position="400"/>
    </location>
</feature>
<keyword evidence="7" id="KW-0254">Endocytosis</keyword>
<dbReference type="FunFam" id="1.10.418.10:FF:000024">
    <property type="entry name" value="Hook homolog 3 (Drosophila)"/>
    <property type="match status" value="1"/>
</dbReference>
<dbReference type="Pfam" id="PF05622">
    <property type="entry name" value="HOOK"/>
    <property type="match status" value="1"/>
</dbReference>
<dbReference type="KEGG" id="btab:109042517"/>
<dbReference type="GO" id="GO:0030705">
    <property type="term" value="P:cytoskeleton-dependent intracellular transport"/>
    <property type="evidence" value="ECO:0007669"/>
    <property type="project" value="InterPro"/>
</dbReference>
<dbReference type="InterPro" id="IPR043936">
    <property type="entry name" value="HOOK_N"/>
</dbReference>
<dbReference type="GO" id="GO:0005813">
    <property type="term" value="C:centrosome"/>
    <property type="evidence" value="ECO:0007669"/>
    <property type="project" value="TreeGrafter"/>
</dbReference>
<evidence type="ECO:0000313" key="16">
    <source>
        <dbReference type="Proteomes" id="UP001152759"/>
    </source>
</evidence>
<dbReference type="GO" id="GO:0005874">
    <property type="term" value="C:microtubule"/>
    <property type="evidence" value="ECO:0007669"/>
    <property type="project" value="UniProtKB-KW"/>
</dbReference>
<comment type="similarity">
    <text evidence="3">Belongs to the hook family.</text>
</comment>
<keyword evidence="6" id="KW-0963">Cytoplasm</keyword>
<evidence type="ECO:0000256" key="6">
    <source>
        <dbReference type="ARBA" id="ARBA00022490"/>
    </source>
</evidence>
<evidence type="ECO:0000256" key="3">
    <source>
        <dbReference type="ARBA" id="ARBA00006946"/>
    </source>
</evidence>
<evidence type="ECO:0000256" key="5">
    <source>
        <dbReference type="ARBA" id="ARBA00018971"/>
    </source>
</evidence>
<evidence type="ECO:0000256" key="7">
    <source>
        <dbReference type="ARBA" id="ARBA00022583"/>
    </source>
</evidence>
<evidence type="ECO:0000256" key="13">
    <source>
        <dbReference type="SAM" id="MobiDB-lite"/>
    </source>
</evidence>
<name>A0A9P0F6K3_BEMTA</name>
<dbReference type="Gene3D" id="1.10.418.10">
    <property type="entry name" value="Calponin-like domain"/>
    <property type="match status" value="1"/>
</dbReference>
<gene>
    <name evidence="15" type="ORF">BEMITA_LOCUS10468</name>
</gene>
<dbReference type="GO" id="GO:0031122">
    <property type="term" value="P:cytoplasmic microtubule organization"/>
    <property type="evidence" value="ECO:0007669"/>
    <property type="project" value="InterPro"/>
</dbReference>
<feature type="domain" description="Calponin-homology (CH)" evidence="14">
    <location>
        <begin position="8"/>
        <end position="124"/>
    </location>
</feature>
<evidence type="ECO:0000256" key="10">
    <source>
        <dbReference type="ARBA" id="ARBA00023054"/>
    </source>
</evidence>
<keyword evidence="11" id="KW-0206">Cytoskeleton</keyword>
<feature type="region of interest" description="Disordered" evidence="13">
    <location>
        <begin position="654"/>
        <end position="676"/>
    </location>
</feature>
<dbReference type="GO" id="GO:0008017">
    <property type="term" value="F:microtubule binding"/>
    <property type="evidence" value="ECO:0007669"/>
    <property type="project" value="InterPro"/>
</dbReference>
<evidence type="ECO:0000256" key="12">
    <source>
        <dbReference type="SAM" id="Coils"/>
    </source>
</evidence>
<evidence type="ECO:0000256" key="2">
    <source>
        <dbReference type="ARBA" id="ARBA00004245"/>
    </source>
</evidence>
<dbReference type="GO" id="GO:0051959">
    <property type="term" value="F:dynein light intermediate chain binding"/>
    <property type="evidence" value="ECO:0007669"/>
    <property type="project" value="TreeGrafter"/>
</dbReference>
<evidence type="ECO:0000259" key="14">
    <source>
        <dbReference type="PROSITE" id="PS50021"/>
    </source>
</evidence>
<dbReference type="Proteomes" id="UP001152759">
    <property type="component" value="Chromosome 6"/>
</dbReference>
<comment type="subunit">
    <text evidence="4">Homodimer. Interacts with microtubules via its N-terminus.</text>
</comment>
<evidence type="ECO:0000313" key="15">
    <source>
        <dbReference type="EMBL" id="CAH0391890.1"/>
    </source>
</evidence>
<comment type="subcellular location">
    <subcellularLocation>
        <location evidence="2">Cytoplasm</location>
        <location evidence="2">Cytoskeleton</location>
    </subcellularLocation>
    <subcellularLocation>
        <location evidence="1">Endosome</location>
    </subcellularLocation>
</comment>
<evidence type="ECO:0000256" key="4">
    <source>
        <dbReference type="ARBA" id="ARBA00011241"/>
    </source>
</evidence>
<evidence type="ECO:0000256" key="9">
    <source>
        <dbReference type="ARBA" id="ARBA00022753"/>
    </source>
</evidence>
<keyword evidence="16" id="KW-1185">Reference proteome</keyword>